<accession>A0A1E5WMI3</accession>
<dbReference type="InterPro" id="IPR053772">
    <property type="entry name" value="At1g61320/At1g61330-like"/>
</dbReference>
<comment type="caution">
    <text evidence="2">The sequence shown here is derived from an EMBL/GenBank/DDBJ whole genome shotgun (WGS) entry which is preliminary data.</text>
</comment>
<keyword evidence="3" id="KW-1185">Reference proteome</keyword>
<evidence type="ECO:0000313" key="2">
    <source>
        <dbReference type="EMBL" id="OEL38584.1"/>
    </source>
</evidence>
<protein>
    <recommendedName>
        <fullName evidence="1">At1g61320/AtMIF1 LRR domain-containing protein</fullName>
    </recommendedName>
</protein>
<dbReference type="OrthoDB" id="680793at2759"/>
<gene>
    <name evidence="2" type="ORF">BAE44_0000397</name>
</gene>
<evidence type="ECO:0000313" key="3">
    <source>
        <dbReference type="Proteomes" id="UP000095767"/>
    </source>
</evidence>
<dbReference type="PANTHER" id="PTHR34145">
    <property type="entry name" value="OS02G0105600 PROTEIN"/>
    <property type="match status" value="1"/>
</dbReference>
<reference evidence="2 3" key="1">
    <citation type="submission" date="2016-09" db="EMBL/GenBank/DDBJ databases">
        <title>The draft genome of Dichanthelium oligosanthes: A C3 panicoid grass species.</title>
        <authorList>
            <person name="Studer A.J."/>
            <person name="Schnable J.C."/>
            <person name="Brutnell T.P."/>
        </authorList>
    </citation>
    <scope>NUCLEOTIDE SEQUENCE [LARGE SCALE GENOMIC DNA]</scope>
    <source>
        <strain evidence="3">cv. Kellogg 1175</strain>
        <tissue evidence="2">Leaf</tissue>
    </source>
</reference>
<dbReference type="EMBL" id="LWDX02001211">
    <property type="protein sequence ID" value="OEL38584.1"/>
    <property type="molecule type" value="Genomic_DNA"/>
</dbReference>
<sequence>MLTLQFPSRLQVSRVLQHSEKFAGLKEMTLCILTYWKRRIRFVALVLKAAPLVETLKLKVQGYLRQKELNIRWPQNFTATSLRTFSIEGFGGESELVQLFFFLLRRSPVLKTLIIDTARVKYLRLGEWEIKRSEYAMRRNFAREVAQTRLAPNVPSAVKPSIM</sequence>
<feature type="domain" description="At1g61320/AtMIF1 LRR" evidence="1">
    <location>
        <begin position="15"/>
        <end position="159"/>
    </location>
</feature>
<dbReference type="Pfam" id="PF23622">
    <property type="entry name" value="LRR_At1g61320_AtMIF1"/>
    <property type="match status" value="1"/>
</dbReference>
<dbReference type="STRING" id="888268.A0A1E5WMI3"/>
<name>A0A1E5WMI3_9POAL</name>
<dbReference type="Proteomes" id="UP000095767">
    <property type="component" value="Unassembled WGS sequence"/>
</dbReference>
<evidence type="ECO:0000259" key="1">
    <source>
        <dbReference type="Pfam" id="PF23622"/>
    </source>
</evidence>
<organism evidence="2 3">
    <name type="scientific">Dichanthelium oligosanthes</name>
    <dbReference type="NCBI Taxonomy" id="888268"/>
    <lineage>
        <taxon>Eukaryota</taxon>
        <taxon>Viridiplantae</taxon>
        <taxon>Streptophyta</taxon>
        <taxon>Embryophyta</taxon>
        <taxon>Tracheophyta</taxon>
        <taxon>Spermatophyta</taxon>
        <taxon>Magnoliopsida</taxon>
        <taxon>Liliopsida</taxon>
        <taxon>Poales</taxon>
        <taxon>Poaceae</taxon>
        <taxon>PACMAD clade</taxon>
        <taxon>Panicoideae</taxon>
        <taxon>Panicodae</taxon>
        <taxon>Paniceae</taxon>
        <taxon>Dichantheliinae</taxon>
        <taxon>Dichanthelium</taxon>
    </lineage>
</organism>
<proteinExistence type="predicted"/>
<dbReference type="InterPro" id="IPR055357">
    <property type="entry name" value="LRR_At1g61320_AtMIF1"/>
</dbReference>
<dbReference type="AlphaFoldDB" id="A0A1E5WMI3"/>
<dbReference type="PANTHER" id="PTHR34145:SF28">
    <property type="entry name" value="F-BOX DOMAIN-CONTAINING PROTEIN"/>
    <property type="match status" value="1"/>
</dbReference>